<dbReference type="AlphaFoldDB" id="A0A2N6QKL4"/>
<evidence type="ECO:0000313" key="1">
    <source>
        <dbReference type="EMBL" id="PMC20205.1"/>
    </source>
</evidence>
<dbReference type="Proteomes" id="UP000235748">
    <property type="component" value="Unassembled WGS sequence"/>
</dbReference>
<name>A0A2N6QKL4_9STAP</name>
<dbReference type="EMBL" id="PNGG01000001">
    <property type="protein sequence ID" value="PMC20205.1"/>
    <property type="molecule type" value="Genomic_DNA"/>
</dbReference>
<gene>
    <name evidence="1" type="ORF">CJ235_00610</name>
</gene>
<evidence type="ECO:0000313" key="2">
    <source>
        <dbReference type="Proteomes" id="UP000235748"/>
    </source>
</evidence>
<organism evidence="1 2">
    <name type="scientific">Staphylococcus pettenkoferi</name>
    <dbReference type="NCBI Taxonomy" id="170573"/>
    <lineage>
        <taxon>Bacteria</taxon>
        <taxon>Bacillati</taxon>
        <taxon>Bacillota</taxon>
        <taxon>Bacilli</taxon>
        <taxon>Bacillales</taxon>
        <taxon>Staphylococcaceae</taxon>
        <taxon>Staphylococcus</taxon>
    </lineage>
</organism>
<reference evidence="1 2" key="1">
    <citation type="submission" date="2017-09" db="EMBL/GenBank/DDBJ databases">
        <title>Bacterial strain isolated from the female urinary microbiota.</title>
        <authorList>
            <person name="Thomas-White K."/>
            <person name="Kumar N."/>
            <person name="Forster S."/>
            <person name="Putonti C."/>
            <person name="Lawley T."/>
            <person name="Wolfe A.J."/>
        </authorList>
    </citation>
    <scope>NUCLEOTIDE SEQUENCE [LARGE SCALE GENOMIC DNA]</scope>
    <source>
        <strain evidence="1 2">UMB0834</strain>
    </source>
</reference>
<sequence>MQDTIKQFLEFRKQFTPRQWHEINRIIDGQFNKKAAELQLDDQDIETIERIITQQKIMN</sequence>
<comment type="caution">
    <text evidence="1">The sequence shown here is derived from an EMBL/GenBank/DDBJ whole genome shotgun (WGS) entry which is preliminary data.</text>
</comment>
<proteinExistence type="predicted"/>
<protein>
    <submittedName>
        <fullName evidence="1">Uncharacterized protein</fullName>
    </submittedName>
</protein>
<accession>A0A2N6QKL4</accession>
<dbReference type="RefSeq" id="WP_102695988.1">
    <property type="nucleotide sequence ID" value="NZ_PNGG01000001.1"/>
</dbReference>